<feature type="compositionally biased region" description="Low complexity" evidence="4">
    <location>
        <begin position="344"/>
        <end position="368"/>
    </location>
</feature>
<feature type="compositionally biased region" description="Low complexity" evidence="4">
    <location>
        <begin position="84"/>
        <end position="104"/>
    </location>
</feature>
<keyword evidence="6" id="KW-1185">Reference proteome</keyword>
<dbReference type="GO" id="GO:0043066">
    <property type="term" value="P:negative regulation of apoptotic process"/>
    <property type="evidence" value="ECO:0007669"/>
    <property type="project" value="TreeGrafter"/>
</dbReference>
<evidence type="ECO:0000313" key="6">
    <source>
        <dbReference type="Proteomes" id="UP000708208"/>
    </source>
</evidence>
<dbReference type="GO" id="GO:0061630">
    <property type="term" value="F:ubiquitin protein ligase activity"/>
    <property type="evidence" value="ECO:0007669"/>
    <property type="project" value="TreeGrafter"/>
</dbReference>
<sequence length="504" mass="56178">MSEEKRPSPEGSTKISDDDETGSDFSDDQPEVKRQRRCTTPTKNEQHLDFEPGDYVYFSSSDSEKVIEAVERAERSLVQGECVSRSAASSDATSSRRSSPSSQSGYTRHLRVSILAVIPSPPNGSDSDSSSNFQEDGEEEGDITFPERWHQILDDSEWSKSSASDQSGEVNADDQVYEMEFEVASISESELNQNPIEDVESSSGLEEERVQIDYPAVDDHDGSSGVADNFADEESDISLKSNKDNYFSDSELEKDKWPCHQCKTLTYAVSRYCLRCFRTRRNWLPKRPKSRKARARDKLKRNFKNSRSDRTSSSESGTDQAKPAVSPAEIIDTSENLEVSFNEVQTPVPTSSTTPQTDSQSSVNVSSSFQDLTPSSSCTSSQTSQSSDGSQFQSSFLDRQKSFQTKIESTSSTYKNSPTKKNLKARENSLNMEAVSMQTNRTAKALDVSTCDFCFEGEKDAAFVHNKIAHQCCCFSCANKILRRTGKCPICRERILRVVRVINA</sequence>
<proteinExistence type="predicted"/>
<dbReference type="CDD" id="cd16646">
    <property type="entry name" value="mRING-HC-C2H2C4_MDM2-like"/>
    <property type="match status" value="1"/>
</dbReference>
<feature type="region of interest" description="Disordered" evidence="4">
    <location>
        <begin position="344"/>
        <end position="393"/>
    </location>
</feature>
<accession>A0A8J2JX69</accession>
<feature type="compositionally biased region" description="Polar residues" evidence="4">
    <location>
        <begin position="159"/>
        <end position="169"/>
    </location>
</feature>
<dbReference type="PANTHER" id="PTHR46858">
    <property type="entry name" value="OS05G0521000 PROTEIN"/>
    <property type="match status" value="1"/>
</dbReference>
<feature type="region of interest" description="Disordered" evidence="4">
    <location>
        <begin position="287"/>
        <end position="326"/>
    </location>
</feature>
<dbReference type="Pfam" id="PF13920">
    <property type="entry name" value="zf-C3HC4_3"/>
    <property type="match status" value="1"/>
</dbReference>
<evidence type="ECO:0000256" key="4">
    <source>
        <dbReference type="SAM" id="MobiDB-lite"/>
    </source>
</evidence>
<dbReference type="OrthoDB" id="24526at2759"/>
<feature type="region of interest" description="Disordered" evidence="4">
    <location>
        <begin position="75"/>
        <end position="172"/>
    </location>
</feature>
<dbReference type="AlphaFoldDB" id="A0A8J2JX69"/>
<feature type="region of interest" description="Disordered" evidence="4">
    <location>
        <begin position="1"/>
        <end position="57"/>
    </location>
</feature>
<dbReference type="PANTHER" id="PTHR46858:SF5">
    <property type="entry name" value="E3 UBIQUITIN-PROTEIN LIGASE APD1-RELATED"/>
    <property type="match status" value="1"/>
</dbReference>
<feature type="compositionally biased region" description="Low complexity" evidence="4">
    <location>
        <begin position="375"/>
        <end position="393"/>
    </location>
</feature>
<reference evidence="5" key="1">
    <citation type="submission" date="2021-06" db="EMBL/GenBank/DDBJ databases">
        <authorList>
            <person name="Hodson N. C."/>
            <person name="Mongue J. A."/>
            <person name="Jaron S. K."/>
        </authorList>
    </citation>
    <scope>NUCLEOTIDE SEQUENCE</scope>
</reference>
<dbReference type="GO" id="GO:0016567">
    <property type="term" value="P:protein ubiquitination"/>
    <property type="evidence" value="ECO:0007669"/>
    <property type="project" value="TreeGrafter"/>
</dbReference>
<feature type="compositionally biased region" description="Basic residues" evidence="4">
    <location>
        <begin position="287"/>
        <end position="304"/>
    </location>
</feature>
<dbReference type="EMBL" id="CAJVCH010126491">
    <property type="protein sequence ID" value="CAG7725753.1"/>
    <property type="molecule type" value="Genomic_DNA"/>
</dbReference>
<keyword evidence="2" id="KW-0863">Zinc-finger</keyword>
<comment type="caution">
    <text evidence="5">The sequence shown here is derived from an EMBL/GenBank/DDBJ whole genome shotgun (WGS) entry which is preliminary data.</text>
</comment>
<feature type="compositionally biased region" description="Low complexity" evidence="4">
    <location>
        <begin position="123"/>
        <end position="132"/>
    </location>
</feature>
<keyword evidence="1" id="KW-0479">Metal-binding</keyword>
<evidence type="ECO:0000256" key="3">
    <source>
        <dbReference type="ARBA" id="ARBA00022833"/>
    </source>
</evidence>
<name>A0A8J2JX69_9HEXA</name>
<protein>
    <submittedName>
        <fullName evidence="5">Uncharacterized protein</fullName>
    </submittedName>
</protein>
<dbReference type="GO" id="GO:0010468">
    <property type="term" value="P:regulation of gene expression"/>
    <property type="evidence" value="ECO:0007669"/>
    <property type="project" value="TreeGrafter"/>
</dbReference>
<organism evidence="5 6">
    <name type="scientific">Allacma fusca</name>
    <dbReference type="NCBI Taxonomy" id="39272"/>
    <lineage>
        <taxon>Eukaryota</taxon>
        <taxon>Metazoa</taxon>
        <taxon>Ecdysozoa</taxon>
        <taxon>Arthropoda</taxon>
        <taxon>Hexapoda</taxon>
        <taxon>Collembola</taxon>
        <taxon>Symphypleona</taxon>
        <taxon>Sminthuridae</taxon>
        <taxon>Allacma</taxon>
    </lineage>
</organism>
<dbReference type="GO" id="GO:0008270">
    <property type="term" value="F:zinc ion binding"/>
    <property type="evidence" value="ECO:0007669"/>
    <property type="project" value="UniProtKB-KW"/>
</dbReference>
<dbReference type="Proteomes" id="UP000708208">
    <property type="component" value="Unassembled WGS sequence"/>
</dbReference>
<evidence type="ECO:0000256" key="1">
    <source>
        <dbReference type="ARBA" id="ARBA00022723"/>
    </source>
</evidence>
<evidence type="ECO:0000256" key="2">
    <source>
        <dbReference type="ARBA" id="ARBA00022771"/>
    </source>
</evidence>
<gene>
    <name evidence="5" type="ORF">AFUS01_LOCUS14697</name>
</gene>
<keyword evidence="3" id="KW-0862">Zinc</keyword>
<evidence type="ECO:0000313" key="5">
    <source>
        <dbReference type="EMBL" id="CAG7725753.1"/>
    </source>
</evidence>
<feature type="compositionally biased region" description="Acidic residues" evidence="4">
    <location>
        <begin position="17"/>
        <end position="29"/>
    </location>
</feature>